<dbReference type="RefSeq" id="XP_025049678.1">
    <property type="nucleotide sequence ID" value="XM_025193893.1"/>
</dbReference>
<proteinExistence type="predicted"/>
<dbReference type="AlphaFoldDB" id="A0A3Q0FVD0"/>
<protein>
    <submittedName>
        <fullName evidence="2">Uncharacterized protein LOC112548353</fullName>
    </submittedName>
</protein>
<name>A0A3Q0FVD0_ALLSI</name>
<evidence type="ECO:0000313" key="1">
    <source>
        <dbReference type="Proteomes" id="UP000189705"/>
    </source>
</evidence>
<sequence length="237" mass="27525">MHSKRRSWDWTQCWNKINALRCAFHQAKDEHACSGAGHIIASFYNQLSIIFSKDVGEVSCFQLFGTGIILESTPKEGASQCPEMETMNILEQWGNCSMVLDERDTQEEMTLIMTPISPPILLSSTDEEEQEDTTLDMVPHQRFLQRRKEWFLFPRCKKIRKRGLLPWLMPAGDMLPNLWPPACTGAECSPDYHHRQQYPRQSMMEALVEVAQTQVATTDDWQDKVWKMPRSDEDREN</sequence>
<dbReference type="KEGG" id="asn:112548353"/>
<gene>
    <name evidence="2" type="primary">LOC112548353</name>
</gene>
<evidence type="ECO:0000313" key="2">
    <source>
        <dbReference type="RefSeq" id="XP_025049678.1"/>
    </source>
</evidence>
<keyword evidence="1" id="KW-1185">Reference proteome</keyword>
<accession>A0A3Q0FVD0</accession>
<organism evidence="1 2">
    <name type="scientific">Alligator sinensis</name>
    <name type="common">Chinese alligator</name>
    <dbReference type="NCBI Taxonomy" id="38654"/>
    <lineage>
        <taxon>Eukaryota</taxon>
        <taxon>Metazoa</taxon>
        <taxon>Chordata</taxon>
        <taxon>Craniata</taxon>
        <taxon>Vertebrata</taxon>
        <taxon>Euteleostomi</taxon>
        <taxon>Archelosauria</taxon>
        <taxon>Archosauria</taxon>
        <taxon>Crocodylia</taxon>
        <taxon>Alligatoridae</taxon>
        <taxon>Alligatorinae</taxon>
        <taxon>Alligator</taxon>
    </lineage>
</organism>
<dbReference type="InParanoid" id="A0A3Q0FVD0"/>
<dbReference type="Proteomes" id="UP000189705">
    <property type="component" value="Unplaced"/>
</dbReference>
<dbReference type="GeneID" id="112548353"/>
<reference evidence="2" key="1">
    <citation type="submission" date="2025-08" db="UniProtKB">
        <authorList>
            <consortium name="RefSeq"/>
        </authorList>
    </citation>
    <scope>IDENTIFICATION</scope>
</reference>